<feature type="region of interest" description="Disordered" evidence="1">
    <location>
        <begin position="155"/>
        <end position="322"/>
    </location>
</feature>
<evidence type="ECO:0000313" key="2">
    <source>
        <dbReference type="Proteomes" id="UP000248483"/>
    </source>
</evidence>
<name>A0A7F8K390_DELLE</name>
<dbReference type="InParanoid" id="A0A7F8K390"/>
<feature type="compositionally biased region" description="Polar residues" evidence="1">
    <location>
        <begin position="312"/>
        <end position="322"/>
    </location>
</feature>
<feature type="compositionally biased region" description="Low complexity" evidence="1">
    <location>
        <begin position="179"/>
        <end position="202"/>
    </location>
</feature>
<dbReference type="AlphaFoldDB" id="A0A7F8K390"/>
<evidence type="ECO:0000256" key="1">
    <source>
        <dbReference type="SAM" id="MobiDB-lite"/>
    </source>
</evidence>
<protein>
    <submittedName>
        <fullName evidence="3">Uncharacterized protein LOC111179892</fullName>
    </submittedName>
</protein>
<evidence type="ECO:0000313" key="3">
    <source>
        <dbReference type="RefSeq" id="XP_030615779.1"/>
    </source>
</evidence>
<sequence>MVPEARAGPAEGRQGGRRLLGREAWLLMQPLKFCASSVNGERVTRNPLSISQKAREKAAVFVESDRFEKVEVYCWAALSLVRGSRKRSPLRALRSSSGKGESGFETVQDKRGAPVFQALLGLHDVHQRVSVVVQVLEEDLVAEVVVVVGVAGRREQHEAPQPAQHGPAGAGPRRRVSQAASPSGPSESVPPAAAPPAAFSTPRSRRAAGPRSQRECGGGWTRAAAVPSSLRRGAPRLWLSGGARGASEGPPRGRPWPRRYAGVGPPGSWKLRLQTRRPRPFQPTVDSGAEGSLRRGAPTPASRERSGVEDLTGQTQRACGSS</sequence>
<reference evidence="3" key="1">
    <citation type="submission" date="2025-08" db="UniProtKB">
        <authorList>
            <consortium name="RefSeq"/>
        </authorList>
    </citation>
    <scope>IDENTIFICATION</scope>
    <source>
        <tissue evidence="3">Blood</tissue>
    </source>
</reference>
<organism evidence="2 3">
    <name type="scientific">Delphinapterus leucas</name>
    <name type="common">Beluga whale</name>
    <dbReference type="NCBI Taxonomy" id="9749"/>
    <lineage>
        <taxon>Eukaryota</taxon>
        <taxon>Metazoa</taxon>
        <taxon>Chordata</taxon>
        <taxon>Craniata</taxon>
        <taxon>Vertebrata</taxon>
        <taxon>Euteleostomi</taxon>
        <taxon>Mammalia</taxon>
        <taxon>Eutheria</taxon>
        <taxon>Laurasiatheria</taxon>
        <taxon>Artiodactyla</taxon>
        <taxon>Whippomorpha</taxon>
        <taxon>Cetacea</taxon>
        <taxon>Odontoceti</taxon>
        <taxon>Monodontidae</taxon>
        <taxon>Delphinapterus</taxon>
    </lineage>
</organism>
<proteinExistence type="predicted"/>
<dbReference type="RefSeq" id="XP_030615779.1">
    <property type="nucleotide sequence ID" value="XM_030759919.1"/>
</dbReference>
<dbReference type="KEGG" id="dle:111179892"/>
<gene>
    <name evidence="3" type="primary">LOC111179892</name>
</gene>
<dbReference type="GeneID" id="111179892"/>
<keyword evidence="2" id="KW-1185">Reference proteome</keyword>
<dbReference type="Proteomes" id="UP000248483">
    <property type="component" value="Unplaced"/>
</dbReference>
<feature type="compositionally biased region" description="Low complexity" evidence="1">
    <location>
        <begin position="159"/>
        <end position="171"/>
    </location>
</feature>
<accession>A0A7F8K390</accession>